<dbReference type="PANTHER" id="PTHR21310:SF15">
    <property type="entry name" value="AMINOGLYCOSIDE PHOSPHOTRANSFERASE DOMAIN-CONTAINING PROTEIN"/>
    <property type="match status" value="1"/>
</dbReference>
<reference evidence="2" key="1">
    <citation type="journal article" date="2021" name="Nat. Commun.">
        <title>Genetic determinants of endophytism in the Arabidopsis root mycobiome.</title>
        <authorList>
            <person name="Mesny F."/>
            <person name="Miyauchi S."/>
            <person name="Thiergart T."/>
            <person name="Pickel B."/>
            <person name="Atanasova L."/>
            <person name="Karlsson M."/>
            <person name="Huettel B."/>
            <person name="Barry K.W."/>
            <person name="Haridas S."/>
            <person name="Chen C."/>
            <person name="Bauer D."/>
            <person name="Andreopoulos W."/>
            <person name="Pangilinan J."/>
            <person name="LaButti K."/>
            <person name="Riley R."/>
            <person name="Lipzen A."/>
            <person name="Clum A."/>
            <person name="Drula E."/>
            <person name="Henrissat B."/>
            <person name="Kohler A."/>
            <person name="Grigoriev I.V."/>
            <person name="Martin F.M."/>
            <person name="Hacquard S."/>
        </authorList>
    </citation>
    <scope>NUCLEOTIDE SEQUENCE</scope>
    <source>
        <strain evidence="2">FSSC 5 MPI-SDFR-AT-0091</strain>
    </source>
</reference>
<evidence type="ECO:0000313" key="3">
    <source>
        <dbReference type="Proteomes" id="UP000736672"/>
    </source>
</evidence>
<keyword evidence="3" id="KW-1185">Reference proteome</keyword>
<dbReference type="SUPFAM" id="SSF56112">
    <property type="entry name" value="Protein kinase-like (PK-like)"/>
    <property type="match status" value="1"/>
</dbReference>
<dbReference type="InterPro" id="IPR051678">
    <property type="entry name" value="AGP_Transferase"/>
</dbReference>
<dbReference type="AlphaFoldDB" id="A0A9P9L6A5"/>
<dbReference type="InterPro" id="IPR011009">
    <property type="entry name" value="Kinase-like_dom_sf"/>
</dbReference>
<name>A0A9P9L6A5_FUSSL</name>
<dbReference type="PANTHER" id="PTHR21310">
    <property type="entry name" value="AMINOGLYCOSIDE PHOSPHOTRANSFERASE-RELATED-RELATED"/>
    <property type="match status" value="1"/>
</dbReference>
<dbReference type="EMBL" id="JAGTJS010000001">
    <property type="protein sequence ID" value="KAH7274966.1"/>
    <property type="molecule type" value="Genomic_DNA"/>
</dbReference>
<dbReference type="Pfam" id="PF01636">
    <property type="entry name" value="APH"/>
    <property type="match status" value="1"/>
</dbReference>
<dbReference type="Gene3D" id="3.90.1200.10">
    <property type="match status" value="1"/>
</dbReference>
<dbReference type="Proteomes" id="UP000736672">
    <property type="component" value="Unassembled WGS sequence"/>
</dbReference>
<dbReference type="OrthoDB" id="10003767at2759"/>
<accession>A0A9P9L6A5</accession>
<feature type="domain" description="Aminoglycoside phosphotransferase" evidence="1">
    <location>
        <begin position="195"/>
        <end position="236"/>
    </location>
</feature>
<proteinExistence type="predicted"/>
<protein>
    <recommendedName>
        <fullName evidence="1">Aminoglycoside phosphotransferase domain-containing protein</fullName>
    </recommendedName>
</protein>
<evidence type="ECO:0000313" key="2">
    <source>
        <dbReference type="EMBL" id="KAH7274966.1"/>
    </source>
</evidence>
<dbReference type="Gene3D" id="3.30.200.20">
    <property type="entry name" value="Phosphorylase Kinase, domain 1"/>
    <property type="match status" value="1"/>
</dbReference>
<evidence type="ECO:0000259" key="1">
    <source>
        <dbReference type="Pfam" id="PF01636"/>
    </source>
</evidence>
<dbReference type="InterPro" id="IPR002575">
    <property type="entry name" value="Aminoglycoside_PTrfase"/>
</dbReference>
<sequence length="356" mass="41053">MKSPSSNWSYFDGLHTGSDQYMRNRIQDILSSANFEYLEKRALESRRQHQLDLPPYLECSINSTHFAFGCEHLVLELAFSDQMYWVARIPHQFIQRDTMLSEIATMKVLREHTAIPVPQAFCFEVSKDQPFGYPYILMEALDGRTFPDGLATAIPAQNRAKGQNQYIMNRMHPGDPDWSTACWVLKTSLAHMVIEDRVRGPFPLIHFDLQSRNMLFDDEYKLTGLLDWTYAQAAPLEQLSVFDEFFISGDISLDLKRLVVESLREMERGREERPPLDNPDMDMTPYQDLTTLSEYMTASMGAEITYHHFTTPIQRRLLAGKVVAEIMYGNTITWEQLREVYGAMPLSHTVLATGSR</sequence>
<comment type="caution">
    <text evidence="2">The sequence shown here is derived from an EMBL/GenBank/DDBJ whole genome shotgun (WGS) entry which is preliminary data.</text>
</comment>
<organism evidence="2 3">
    <name type="scientific">Fusarium solani</name>
    <name type="common">Filamentous fungus</name>
    <dbReference type="NCBI Taxonomy" id="169388"/>
    <lineage>
        <taxon>Eukaryota</taxon>
        <taxon>Fungi</taxon>
        <taxon>Dikarya</taxon>
        <taxon>Ascomycota</taxon>
        <taxon>Pezizomycotina</taxon>
        <taxon>Sordariomycetes</taxon>
        <taxon>Hypocreomycetidae</taxon>
        <taxon>Hypocreales</taxon>
        <taxon>Nectriaceae</taxon>
        <taxon>Fusarium</taxon>
        <taxon>Fusarium solani species complex</taxon>
    </lineage>
</organism>
<gene>
    <name evidence="2" type="ORF">B0J15DRAFT_457171</name>
</gene>